<evidence type="ECO:0000313" key="2">
    <source>
        <dbReference type="Proteomes" id="UP001605036"/>
    </source>
</evidence>
<comment type="caution">
    <text evidence="1">The sequence shown here is derived from an EMBL/GenBank/DDBJ whole genome shotgun (WGS) entry which is preliminary data.</text>
</comment>
<keyword evidence="2" id="KW-1185">Reference proteome</keyword>
<dbReference type="Proteomes" id="UP001605036">
    <property type="component" value="Unassembled WGS sequence"/>
</dbReference>
<dbReference type="AlphaFoldDB" id="A0ABD1XZH0"/>
<evidence type="ECO:0000313" key="1">
    <source>
        <dbReference type="EMBL" id="KAL2619887.1"/>
    </source>
</evidence>
<protein>
    <submittedName>
        <fullName evidence="1">Uncharacterized protein</fullName>
    </submittedName>
</protein>
<reference evidence="1 2" key="1">
    <citation type="submission" date="2024-09" db="EMBL/GenBank/DDBJ databases">
        <title>Chromosome-scale assembly of Riccia fluitans.</title>
        <authorList>
            <person name="Paukszto L."/>
            <person name="Sawicki J."/>
            <person name="Karawczyk K."/>
            <person name="Piernik-Szablinska J."/>
            <person name="Szczecinska M."/>
            <person name="Mazdziarz M."/>
        </authorList>
    </citation>
    <scope>NUCLEOTIDE SEQUENCE [LARGE SCALE GENOMIC DNA]</scope>
    <source>
        <strain evidence="1">Rf_01</strain>
        <tissue evidence="1">Aerial parts of the thallus</tissue>
    </source>
</reference>
<gene>
    <name evidence="1" type="ORF">R1flu_000092</name>
</gene>
<name>A0ABD1XZH0_9MARC</name>
<dbReference type="EMBL" id="JBHFFA010000006">
    <property type="protein sequence ID" value="KAL2619887.1"/>
    <property type="molecule type" value="Genomic_DNA"/>
</dbReference>
<organism evidence="1 2">
    <name type="scientific">Riccia fluitans</name>
    <dbReference type="NCBI Taxonomy" id="41844"/>
    <lineage>
        <taxon>Eukaryota</taxon>
        <taxon>Viridiplantae</taxon>
        <taxon>Streptophyta</taxon>
        <taxon>Embryophyta</taxon>
        <taxon>Marchantiophyta</taxon>
        <taxon>Marchantiopsida</taxon>
        <taxon>Marchantiidae</taxon>
        <taxon>Marchantiales</taxon>
        <taxon>Ricciaceae</taxon>
        <taxon>Riccia</taxon>
    </lineage>
</organism>
<sequence length="87" mass="9543">MARKFREVIWVAWAGRDITIWGNRSTKGGRSFLTIEHTCPAGYVDENAPGVFQALIPQPAGLPNISPVHCLAHCLAHLLIALPIPLF</sequence>
<accession>A0ABD1XZH0</accession>
<proteinExistence type="predicted"/>